<evidence type="ECO:0000313" key="2">
    <source>
        <dbReference type="EMBL" id="TDP07567.1"/>
    </source>
</evidence>
<organism evidence="2 3">
    <name type="scientific">Roseateles asaccharophilus</name>
    <dbReference type="NCBI Taxonomy" id="582607"/>
    <lineage>
        <taxon>Bacteria</taxon>
        <taxon>Pseudomonadati</taxon>
        <taxon>Pseudomonadota</taxon>
        <taxon>Betaproteobacteria</taxon>
        <taxon>Burkholderiales</taxon>
        <taxon>Sphaerotilaceae</taxon>
        <taxon>Roseateles</taxon>
    </lineage>
</organism>
<keyword evidence="3" id="KW-1185">Reference proteome</keyword>
<keyword evidence="1" id="KW-1133">Transmembrane helix</keyword>
<evidence type="ECO:0008006" key="4">
    <source>
        <dbReference type="Google" id="ProtNLM"/>
    </source>
</evidence>
<keyword evidence="1" id="KW-0812">Transmembrane</keyword>
<protein>
    <recommendedName>
        <fullName evidence="4">Toxin CptA</fullName>
    </recommendedName>
</protein>
<reference evidence="2 3" key="1">
    <citation type="submission" date="2019-03" db="EMBL/GenBank/DDBJ databases">
        <title>Genomic Encyclopedia of Type Strains, Phase IV (KMG-IV): sequencing the most valuable type-strain genomes for metagenomic binning, comparative biology and taxonomic classification.</title>
        <authorList>
            <person name="Goeker M."/>
        </authorList>
    </citation>
    <scope>NUCLEOTIDE SEQUENCE [LARGE SCALE GENOMIC DNA]</scope>
    <source>
        <strain evidence="2 3">DSM 25082</strain>
    </source>
</reference>
<keyword evidence="1" id="KW-0472">Membrane</keyword>
<comment type="caution">
    <text evidence="2">The sequence shown here is derived from an EMBL/GenBank/DDBJ whole genome shotgun (WGS) entry which is preliminary data.</text>
</comment>
<proteinExistence type="predicted"/>
<accession>A0A4R6MYY7</accession>
<evidence type="ECO:0000256" key="1">
    <source>
        <dbReference type="SAM" id="Phobius"/>
    </source>
</evidence>
<sequence>MEAPPRHASAFALDLGPEKRLRWAAAFVFAVAAAALSFALASHDAVADRPRCSEACWFGLTLLILPAAAWLGWMLAGHVPLRLRWDGQAWHLGAACAPGDMEERAVHVRVALDFDDWLLLHIRSTRGWAPGRYLALCRADQSAHWQALRATLYVAVQQRAGEEGAPPWT</sequence>
<gene>
    <name evidence="2" type="ORF">DFR39_107100</name>
</gene>
<feature type="transmembrane region" description="Helical" evidence="1">
    <location>
        <begin position="55"/>
        <end position="76"/>
    </location>
</feature>
<feature type="transmembrane region" description="Helical" evidence="1">
    <location>
        <begin position="21"/>
        <end position="43"/>
    </location>
</feature>
<dbReference type="EMBL" id="SNXE01000007">
    <property type="protein sequence ID" value="TDP07567.1"/>
    <property type="molecule type" value="Genomic_DNA"/>
</dbReference>
<evidence type="ECO:0000313" key="3">
    <source>
        <dbReference type="Proteomes" id="UP000295357"/>
    </source>
</evidence>
<name>A0A4R6MYY7_9BURK</name>
<dbReference type="AlphaFoldDB" id="A0A4R6MYY7"/>
<dbReference type="Proteomes" id="UP000295357">
    <property type="component" value="Unassembled WGS sequence"/>
</dbReference>